<dbReference type="AlphaFoldDB" id="A0A2H0BDC4"/>
<sequence>MLLKRWRINGRLRSSSFGRPKEVLGMSYFARKLRYVAGEDEAGFSYYALVQIAKKKDGRLSRFVLYHRVMSFGHPERNLTLLLECSQVKTVEEAIKFWPFGGKRLGKILPKENQFSSPWQKTTLFLNHVGSGGAFENFGFEYAMQGIRYGRWARIGTPALWSKRRKKKPLQFGNISHILLVEQARLHELNEKERELEHELSSLESGRDYEREGSILLDENREQRYFVLWQKKKLKEKIHEANESIVRIKNEMRYIRSQNYSKFNGTESKEIAHTSEMK</sequence>
<comment type="caution">
    <text evidence="2">The sequence shown here is derived from an EMBL/GenBank/DDBJ whole genome shotgun (WGS) entry which is preliminary data.</text>
</comment>
<name>A0A2H0BDC4_9BACT</name>
<dbReference type="Proteomes" id="UP000229794">
    <property type="component" value="Unassembled WGS sequence"/>
</dbReference>
<feature type="coiled-coil region" evidence="1">
    <location>
        <begin position="179"/>
        <end position="206"/>
    </location>
</feature>
<gene>
    <name evidence="2" type="ORF">COX06_02130</name>
</gene>
<reference evidence="2 3" key="1">
    <citation type="submission" date="2017-09" db="EMBL/GenBank/DDBJ databases">
        <title>Depth-based differentiation of microbial function through sediment-hosted aquifers and enrichment of novel symbionts in the deep terrestrial subsurface.</title>
        <authorList>
            <person name="Probst A.J."/>
            <person name="Ladd B."/>
            <person name="Jarett J.K."/>
            <person name="Geller-Mcgrath D.E."/>
            <person name="Sieber C.M."/>
            <person name="Emerson J.B."/>
            <person name="Anantharaman K."/>
            <person name="Thomas B.C."/>
            <person name="Malmstrom R."/>
            <person name="Stieglmeier M."/>
            <person name="Klingl A."/>
            <person name="Woyke T."/>
            <person name="Ryan C.M."/>
            <person name="Banfield J.F."/>
        </authorList>
    </citation>
    <scope>NUCLEOTIDE SEQUENCE [LARGE SCALE GENOMIC DNA]</scope>
    <source>
        <strain evidence="2">CG22_combo_CG10-13_8_21_14_all_42_17</strain>
    </source>
</reference>
<proteinExistence type="predicted"/>
<keyword evidence="1" id="KW-0175">Coiled coil</keyword>
<evidence type="ECO:0000313" key="3">
    <source>
        <dbReference type="Proteomes" id="UP000229794"/>
    </source>
</evidence>
<evidence type="ECO:0000313" key="2">
    <source>
        <dbReference type="EMBL" id="PIP55631.1"/>
    </source>
</evidence>
<protein>
    <submittedName>
        <fullName evidence="2">Uncharacterized protein</fullName>
    </submittedName>
</protein>
<organism evidence="2 3">
    <name type="scientific">Candidatus Zambryskibacteria bacterium CG22_combo_CG10-13_8_21_14_all_42_17</name>
    <dbReference type="NCBI Taxonomy" id="1975118"/>
    <lineage>
        <taxon>Bacteria</taxon>
        <taxon>Candidatus Zambryskiibacteriota</taxon>
    </lineage>
</organism>
<accession>A0A2H0BDC4</accession>
<evidence type="ECO:0000256" key="1">
    <source>
        <dbReference type="SAM" id="Coils"/>
    </source>
</evidence>
<dbReference type="EMBL" id="PCST01000025">
    <property type="protein sequence ID" value="PIP55631.1"/>
    <property type="molecule type" value="Genomic_DNA"/>
</dbReference>